<evidence type="ECO:0000313" key="1">
    <source>
        <dbReference type="EMBL" id="QNR53867.1"/>
    </source>
</evidence>
<protein>
    <submittedName>
        <fullName evidence="1">Uncharacterized protein</fullName>
    </submittedName>
</protein>
<keyword evidence="2" id="KW-1185">Reference proteome</keyword>
<accession>A0A7H0XFS7</accession>
<dbReference type="Proteomes" id="UP000516415">
    <property type="component" value="Segment"/>
</dbReference>
<proteinExistence type="predicted"/>
<organism evidence="1 2">
    <name type="scientific">Pseudomonas phage phiK7A1</name>
    <dbReference type="NCBI Taxonomy" id="2759194"/>
    <lineage>
        <taxon>Viruses</taxon>
        <taxon>Duplodnaviria</taxon>
        <taxon>Heunggongvirae</taxon>
        <taxon>Uroviricota</taxon>
        <taxon>Caudoviricetes</taxon>
        <taxon>Vandenendeviridae</taxon>
        <taxon>Gorskivirinae</taxon>
        <taxon>Torinovirus</taxon>
        <taxon>Torinovirus K7A1</taxon>
    </lineage>
</organism>
<gene>
    <name evidence="1" type="ORF">phiK7A1_079</name>
</gene>
<dbReference type="EMBL" id="MT740307">
    <property type="protein sequence ID" value="QNR53867.1"/>
    <property type="molecule type" value="Genomic_DNA"/>
</dbReference>
<reference evidence="1 2" key="1">
    <citation type="submission" date="2020-07" db="EMBL/GenBank/DDBJ databases">
        <authorList>
            <person name="Martino G."/>
            <person name="Holtappels D."/>
            <person name="Wagemans J."/>
            <person name="Lavigne R."/>
            <person name="Turina M."/>
            <person name="Ciuffo M."/>
        </authorList>
    </citation>
    <scope>NUCLEOTIDE SEQUENCE [LARGE SCALE GENOMIC DNA]</scope>
</reference>
<name>A0A7H0XFS7_9CAUD</name>
<evidence type="ECO:0000313" key="2">
    <source>
        <dbReference type="Proteomes" id="UP000516415"/>
    </source>
</evidence>
<sequence length="53" mass="6144">MVITNELRLATYMDLDTVCNVEDLHNMLEIIEAKNEFDEMARVAKEQQDKANS</sequence>